<organism evidence="2 3">
    <name type="scientific">Amycolatopsis azurea DSM 43854</name>
    <dbReference type="NCBI Taxonomy" id="1238180"/>
    <lineage>
        <taxon>Bacteria</taxon>
        <taxon>Bacillati</taxon>
        <taxon>Actinomycetota</taxon>
        <taxon>Actinomycetes</taxon>
        <taxon>Pseudonocardiales</taxon>
        <taxon>Pseudonocardiaceae</taxon>
        <taxon>Amycolatopsis</taxon>
    </lineage>
</organism>
<evidence type="ECO:0000313" key="3">
    <source>
        <dbReference type="Proteomes" id="UP000014137"/>
    </source>
</evidence>
<name>M2PM29_9PSEU</name>
<dbReference type="PATRIC" id="fig|1238180.3.peg.4706"/>
<protein>
    <submittedName>
        <fullName evidence="2">Uncharacterized protein</fullName>
    </submittedName>
</protein>
<reference evidence="2 3" key="1">
    <citation type="submission" date="2012-10" db="EMBL/GenBank/DDBJ databases">
        <title>Genome assembly of Amycolatopsis azurea DSM 43854.</title>
        <authorList>
            <person name="Khatri I."/>
            <person name="Kaur I."/>
            <person name="Subramanian S."/>
            <person name="Mayilraj S."/>
        </authorList>
    </citation>
    <scope>NUCLEOTIDE SEQUENCE [LARGE SCALE GENOMIC DNA]</scope>
    <source>
        <strain evidence="2 3">DSM 43854</strain>
    </source>
</reference>
<accession>M2PM29</accession>
<dbReference type="Proteomes" id="UP000014137">
    <property type="component" value="Unassembled WGS sequence"/>
</dbReference>
<gene>
    <name evidence="2" type="ORF">C791_4663</name>
</gene>
<evidence type="ECO:0000256" key="1">
    <source>
        <dbReference type="SAM" id="MobiDB-lite"/>
    </source>
</evidence>
<feature type="compositionally biased region" description="Pro residues" evidence="1">
    <location>
        <begin position="41"/>
        <end position="50"/>
    </location>
</feature>
<sequence length="50" mass="5403">MHGGSVSSRRTTGARFGHRLHALADTPTPLVTRRRERPGSTPSPPTVWPG</sequence>
<feature type="compositionally biased region" description="Polar residues" evidence="1">
    <location>
        <begin position="1"/>
        <end position="11"/>
    </location>
</feature>
<comment type="caution">
    <text evidence="2">The sequence shown here is derived from an EMBL/GenBank/DDBJ whole genome shotgun (WGS) entry which is preliminary data.</text>
</comment>
<dbReference type="EMBL" id="ANMG01000043">
    <property type="protein sequence ID" value="EMD25568.1"/>
    <property type="molecule type" value="Genomic_DNA"/>
</dbReference>
<evidence type="ECO:0000313" key="2">
    <source>
        <dbReference type="EMBL" id="EMD25568.1"/>
    </source>
</evidence>
<dbReference type="AlphaFoldDB" id="M2PM29"/>
<proteinExistence type="predicted"/>
<feature type="region of interest" description="Disordered" evidence="1">
    <location>
        <begin position="1"/>
        <end position="50"/>
    </location>
</feature>